<feature type="region of interest" description="Disordered" evidence="1">
    <location>
        <begin position="1"/>
        <end position="29"/>
    </location>
</feature>
<sequence>MEPITRGRGSMRKRESYGEIHPTNQLRKASSRLPDREIGIYPSLLHLLVNPASV</sequence>
<reference evidence="2" key="1">
    <citation type="journal article" date="2015" name="Genome Biol. Evol.">
        <title>Organellar Genomes of White Spruce (Picea glauca): Assembly and Annotation.</title>
        <authorList>
            <person name="Jackman S.D."/>
            <person name="Warren R.L."/>
            <person name="Gibb E.A."/>
            <person name="Vandervalk B.P."/>
            <person name="Mohamadi H."/>
            <person name="Chu J."/>
            <person name="Raymond A."/>
            <person name="Pleasance S."/>
            <person name="Coope R."/>
            <person name="Wildung M.R."/>
            <person name="Ritland C.E."/>
            <person name="Bousquet J."/>
            <person name="Jones S.J."/>
            <person name="Bohlmann J."/>
            <person name="Birol I."/>
        </authorList>
    </citation>
    <scope>NUCLEOTIDE SEQUENCE [LARGE SCALE GENOMIC DNA]</scope>
    <source>
        <tissue evidence="2">Flushing bud</tissue>
    </source>
</reference>
<gene>
    <name evidence="2" type="ORF">ABT39_MTgene3380</name>
</gene>
<organism evidence="2">
    <name type="scientific">Picea glauca</name>
    <name type="common">White spruce</name>
    <name type="synonym">Pinus glauca</name>
    <dbReference type="NCBI Taxonomy" id="3330"/>
    <lineage>
        <taxon>Eukaryota</taxon>
        <taxon>Viridiplantae</taxon>
        <taxon>Streptophyta</taxon>
        <taxon>Embryophyta</taxon>
        <taxon>Tracheophyta</taxon>
        <taxon>Spermatophyta</taxon>
        <taxon>Pinopsida</taxon>
        <taxon>Pinidae</taxon>
        <taxon>Conifers I</taxon>
        <taxon>Pinales</taxon>
        <taxon>Pinaceae</taxon>
        <taxon>Picea</taxon>
    </lineage>
</organism>
<evidence type="ECO:0000313" key="2">
    <source>
        <dbReference type="EMBL" id="KUM50151.1"/>
    </source>
</evidence>
<dbReference type="EMBL" id="LKAM01000002">
    <property type="protein sequence ID" value="KUM50151.1"/>
    <property type="molecule type" value="Genomic_DNA"/>
</dbReference>
<protein>
    <submittedName>
        <fullName evidence="2">Uncharacterized protein</fullName>
    </submittedName>
</protein>
<name>A0A124GNX1_PICGL</name>
<dbReference type="AlphaFoldDB" id="A0A124GNX1"/>
<accession>A0A124GNX1</accession>
<geneLocation type="mitochondrion" evidence="2"/>
<comment type="caution">
    <text evidence="2">The sequence shown here is derived from an EMBL/GenBank/DDBJ whole genome shotgun (WGS) entry which is preliminary data.</text>
</comment>
<evidence type="ECO:0000256" key="1">
    <source>
        <dbReference type="SAM" id="MobiDB-lite"/>
    </source>
</evidence>
<proteinExistence type="predicted"/>
<keyword evidence="2" id="KW-0496">Mitochondrion</keyword>